<reference evidence="3" key="1">
    <citation type="journal article" date="2021" name="Open Biol.">
        <title>Shared evolutionary footprints suggest mitochondrial oxidative damage underlies multiple complex I losses in fungi.</title>
        <authorList>
            <person name="Schikora-Tamarit M.A."/>
            <person name="Marcet-Houben M."/>
            <person name="Nosek J."/>
            <person name="Gabaldon T."/>
        </authorList>
    </citation>
    <scope>NUCLEOTIDE SEQUENCE</scope>
    <source>
        <strain evidence="3">CBS2887</strain>
    </source>
</reference>
<comment type="caution">
    <text evidence="3">The sequence shown here is derived from an EMBL/GenBank/DDBJ whole genome shotgun (WGS) entry which is preliminary data.</text>
</comment>
<feature type="domain" description="Fe2OG dioxygenase" evidence="2">
    <location>
        <begin position="174"/>
        <end position="290"/>
    </location>
</feature>
<dbReference type="SUPFAM" id="SSF51197">
    <property type="entry name" value="Clavaminate synthase-like"/>
    <property type="match status" value="1"/>
</dbReference>
<dbReference type="GO" id="GO:0046872">
    <property type="term" value="F:metal ion binding"/>
    <property type="evidence" value="ECO:0007669"/>
    <property type="project" value="UniProtKB-KW"/>
</dbReference>
<dbReference type="OrthoDB" id="288590at2759"/>
<keyword evidence="1" id="KW-0560">Oxidoreductase</keyword>
<keyword evidence="4" id="KW-1185">Reference proteome</keyword>
<comment type="similarity">
    <text evidence="1">Belongs to the iron/ascorbate-dependent oxidoreductase family.</text>
</comment>
<dbReference type="InterPro" id="IPR005123">
    <property type="entry name" value="Oxoglu/Fe-dep_dioxygenase_dom"/>
</dbReference>
<dbReference type="GO" id="GO:0044283">
    <property type="term" value="P:small molecule biosynthetic process"/>
    <property type="evidence" value="ECO:0007669"/>
    <property type="project" value="UniProtKB-ARBA"/>
</dbReference>
<dbReference type="PROSITE" id="PS51471">
    <property type="entry name" value="FE2OG_OXY"/>
    <property type="match status" value="1"/>
</dbReference>
<proteinExistence type="inferred from homology"/>
<dbReference type="InterPro" id="IPR026992">
    <property type="entry name" value="DIOX_N"/>
</dbReference>
<organism evidence="3 4">
    <name type="scientific">Wickerhamomyces pijperi</name>
    <name type="common">Yeast</name>
    <name type="synonym">Pichia pijperi</name>
    <dbReference type="NCBI Taxonomy" id="599730"/>
    <lineage>
        <taxon>Eukaryota</taxon>
        <taxon>Fungi</taxon>
        <taxon>Dikarya</taxon>
        <taxon>Ascomycota</taxon>
        <taxon>Saccharomycotina</taxon>
        <taxon>Saccharomycetes</taxon>
        <taxon>Phaffomycetales</taxon>
        <taxon>Wickerhamomycetaceae</taxon>
        <taxon>Wickerhamomyces</taxon>
    </lineage>
</organism>
<evidence type="ECO:0000313" key="3">
    <source>
        <dbReference type="EMBL" id="KAH3681072.1"/>
    </source>
</evidence>
<reference evidence="3" key="2">
    <citation type="submission" date="2021-01" db="EMBL/GenBank/DDBJ databases">
        <authorList>
            <person name="Schikora-Tamarit M.A."/>
        </authorList>
    </citation>
    <scope>NUCLEOTIDE SEQUENCE</scope>
    <source>
        <strain evidence="3">CBS2887</strain>
    </source>
</reference>
<dbReference type="Gene3D" id="2.60.120.330">
    <property type="entry name" value="B-lactam Antibiotic, Isopenicillin N Synthase, Chain"/>
    <property type="match status" value="1"/>
</dbReference>
<dbReference type="PANTHER" id="PTHR47990">
    <property type="entry name" value="2-OXOGLUTARATE (2OG) AND FE(II)-DEPENDENT OXYGENASE SUPERFAMILY PROTEIN-RELATED"/>
    <property type="match status" value="1"/>
</dbReference>
<dbReference type="GO" id="GO:0016491">
    <property type="term" value="F:oxidoreductase activity"/>
    <property type="evidence" value="ECO:0007669"/>
    <property type="project" value="UniProtKB-KW"/>
</dbReference>
<dbReference type="InterPro" id="IPR027443">
    <property type="entry name" value="IPNS-like_sf"/>
</dbReference>
<gene>
    <name evidence="3" type="ORF">WICPIJ_007986</name>
</gene>
<evidence type="ECO:0000256" key="1">
    <source>
        <dbReference type="RuleBase" id="RU003682"/>
    </source>
</evidence>
<keyword evidence="1" id="KW-0479">Metal-binding</keyword>
<dbReference type="EMBL" id="JAEUBG010004611">
    <property type="protein sequence ID" value="KAH3681072.1"/>
    <property type="molecule type" value="Genomic_DNA"/>
</dbReference>
<accession>A0A9P8Q0P1</accession>
<evidence type="ECO:0000259" key="2">
    <source>
        <dbReference type="PROSITE" id="PS51471"/>
    </source>
</evidence>
<sequence length="343" mass="38672">MSEIKENPLKVVDVSTIDQTTADAILDGFATQGFLFVDGHDFTQEEVDHFFDISKDYFTQPHSEKIKYAIDVDDCGYTTYNQENLNHETQIKGDPKEAFNFGKFNFLTGDCKKEMLPPVFAPGTENYEFIKKMSLKLHALGSRILNLLALGLQIDEDQGGVNWFSDRHRADAPSMTSMRMLHYPSASKLDAEQAIRAGAHTDYGSLTLLFQKKGEEGLELYEPYREQWKTVPYIESTSSEYNKQGKAAPIVVNIADQLSFWTNQVLKSTLHRVVLPTDGDRYSIVFFFDANDDTLLVPIPSKIVREAGEKGVGKGIGLNEDGSYINAKDYSLKRFKETYATGH</sequence>
<dbReference type="InterPro" id="IPR044861">
    <property type="entry name" value="IPNS-like_FE2OG_OXY"/>
</dbReference>
<dbReference type="AlphaFoldDB" id="A0A9P8Q0P1"/>
<keyword evidence="1" id="KW-0408">Iron</keyword>
<dbReference type="InterPro" id="IPR050231">
    <property type="entry name" value="Iron_ascorbate_oxido_reductase"/>
</dbReference>
<dbReference type="Pfam" id="PF14226">
    <property type="entry name" value="DIOX_N"/>
    <property type="match status" value="1"/>
</dbReference>
<protein>
    <recommendedName>
        <fullName evidence="2">Fe2OG dioxygenase domain-containing protein</fullName>
    </recommendedName>
</protein>
<dbReference type="Proteomes" id="UP000774326">
    <property type="component" value="Unassembled WGS sequence"/>
</dbReference>
<evidence type="ECO:0000313" key="4">
    <source>
        <dbReference type="Proteomes" id="UP000774326"/>
    </source>
</evidence>
<dbReference type="Pfam" id="PF03171">
    <property type="entry name" value="2OG-FeII_Oxy"/>
    <property type="match status" value="1"/>
</dbReference>
<name>A0A9P8Q0P1_WICPI</name>